<proteinExistence type="predicted"/>
<keyword evidence="3" id="KW-1185">Reference proteome</keyword>
<comment type="caution">
    <text evidence="2">The sequence shown here is derived from an EMBL/GenBank/DDBJ whole genome shotgun (WGS) entry which is preliminary data.</text>
</comment>
<feature type="compositionally biased region" description="Polar residues" evidence="1">
    <location>
        <begin position="47"/>
        <end position="58"/>
    </location>
</feature>
<evidence type="ECO:0000313" key="2">
    <source>
        <dbReference type="EMBL" id="VCX04329.1"/>
    </source>
</evidence>
<evidence type="ECO:0000313" key="3">
    <source>
        <dbReference type="Proteomes" id="UP000269945"/>
    </source>
</evidence>
<dbReference type="AlphaFoldDB" id="A0A9X9LYR4"/>
<evidence type="ECO:0000256" key="1">
    <source>
        <dbReference type="SAM" id="MobiDB-lite"/>
    </source>
</evidence>
<dbReference type="EMBL" id="CYRY02030101">
    <property type="protein sequence ID" value="VCX04329.1"/>
    <property type="molecule type" value="Genomic_DNA"/>
</dbReference>
<name>A0A9X9LYR4_GULGU</name>
<protein>
    <submittedName>
        <fullName evidence="2">Uncharacterized protein</fullName>
    </submittedName>
</protein>
<organism evidence="2 3">
    <name type="scientific">Gulo gulo</name>
    <name type="common">Wolverine</name>
    <name type="synonym">Gluton</name>
    <dbReference type="NCBI Taxonomy" id="48420"/>
    <lineage>
        <taxon>Eukaryota</taxon>
        <taxon>Metazoa</taxon>
        <taxon>Chordata</taxon>
        <taxon>Craniata</taxon>
        <taxon>Vertebrata</taxon>
        <taxon>Euteleostomi</taxon>
        <taxon>Mammalia</taxon>
        <taxon>Eutheria</taxon>
        <taxon>Laurasiatheria</taxon>
        <taxon>Carnivora</taxon>
        <taxon>Caniformia</taxon>
        <taxon>Musteloidea</taxon>
        <taxon>Mustelidae</taxon>
        <taxon>Guloninae</taxon>
        <taxon>Gulo</taxon>
    </lineage>
</organism>
<gene>
    <name evidence="2" type="ORF">BN2614_LOCUS2</name>
</gene>
<accession>A0A9X9LYR4</accession>
<sequence>MSWLLGTKHAGFSHLGAVIGWPPPLKAPRFLPIANTDVSAMAPADSPQVTSATPTGMTAATRPDPSRPQVCP</sequence>
<feature type="region of interest" description="Disordered" evidence="1">
    <location>
        <begin position="42"/>
        <end position="72"/>
    </location>
</feature>
<dbReference type="Proteomes" id="UP000269945">
    <property type="component" value="Unassembled WGS sequence"/>
</dbReference>
<reference evidence="2 3" key="1">
    <citation type="submission" date="2018-10" db="EMBL/GenBank/DDBJ databases">
        <authorList>
            <person name="Ekblom R."/>
            <person name="Jareborg N."/>
        </authorList>
    </citation>
    <scope>NUCLEOTIDE SEQUENCE [LARGE SCALE GENOMIC DNA]</scope>
    <source>
        <tissue evidence="2">Muscle</tissue>
    </source>
</reference>